<feature type="region of interest" description="Disordered" evidence="1">
    <location>
        <begin position="45"/>
        <end position="65"/>
    </location>
</feature>
<dbReference type="Proteomes" id="UP000770661">
    <property type="component" value="Unassembled WGS sequence"/>
</dbReference>
<keyword evidence="3" id="KW-1185">Reference proteome</keyword>
<protein>
    <submittedName>
        <fullName evidence="2">Uncharacterized protein</fullName>
    </submittedName>
</protein>
<dbReference type="AlphaFoldDB" id="A0A8J4XUZ1"/>
<organism evidence="2 3">
    <name type="scientific">Chionoecetes opilio</name>
    <name type="common">Atlantic snow crab</name>
    <name type="synonym">Cancer opilio</name>
    <dbReference type="NCBI Taxonomy" id="41210"/>
    <lineage>
        <taxon>Eukaryota</taxon>
        <taxon>Metazoa</taxon>
        <taxon>Ecdysozoa</taxon>
        <taxon>Arthropoda</taxon>
        <taxon>Crustacea</taxon>
        <taxon>Multicrustacea</taxon>
        <taxon>Malacostraca</taxon>
        <taxon>Eumalacostraca</taxon>
        <taxon>Eucarida</taxon>
        <taxon>Decapoda</taxon>
        <taxon>Pleocyemata</taxon>
        <taxon>Brachyura</taxon>
        <taxon>Eubrachyura</taxon>
        <taxon>Majoidea</taxon>
        <taxon>Majidae</taxon>
        <taxon>Chionoecetes</taxon>
    </lineage>
</organism>
<evidence type="ECO:0000313" key="3">
    <source>
        <dbReference type="Proteomes" id="UP000770661"/>
    </source>
</evidence>
<sequence length="129" mass="14113">MPDDPPHRDWSLRSHGFVTLKRFLWRVKPASSGSSGRLRVDVMVGGNSTTTTNSGETSERGGGPFTTEVYTDMMQVEAEVNLKQVICETYKGDKPASCAGVGITRHDSTYLKAHAARLGIKNWRANQSG</sequence>
<comment type="caution">
    <text evidence="2">The sequence shown here is derived from an EMBL/GenBank/DDBJ whole genome shotgun (WGS) entry which is preliminary data.</text>
</comment>
<evidence type="ECO:0000256" key="1">
    <source>
        <dbReference type="SAM" id="MobiDB-lite"/>
    </source>
</evidence>
<reference evidence="2" key="1">
    <citation type="submission" date="2020-07" db="EMBL/GenBank/DDBJ databases">
        <title>The High-quality genome of the commercially important snow crab, Chionoecetes opilio.</title>
        <authorList>
            <person name="Jeong J.-H."/>
            <person name="Ryu S."/>
        </authorList>
    </citation>
    <scope>NUCLEOTIDE SEQUENCE</scope>
    <source>
        <strain evidence="2">MADBK_172401_WGS</strain>
        <tissue evidence="2">Digestive gland</tissue>
    </source>
</reference>
<evidence type="ECO:0000313" key="2">
    <source>
        <dbReference type="EMBL" id="KAG0702854.1"/>
    </source>
</evidence>
<dbReference type="EMBL" id="JACEEZ010025244">
    <property type="protein sequence ID" value="KAG0702854.1"/>
    <property type="molecule type" value="Genomic_DNA"/>
</dbReference>
<feature type="compositionally biased region" description="Low complexity" evidence="1">
    <location>
        <begin position="45"/>
        <end position="56"/>
    </location>
</feature>
<name>A0A8J4XUZ1_CHIOP</name>
<proteinExistence type="predicted"/>
<accession>A0A8J4XUZ1</accession>
<gene>
    <name evidence="2" type="ORF">GWK47_025005</name>
</gene>